<dbReference type="AlphaFoldDB" id="A0A6N7EQF9"/>
<comment type="caution">
    <text evidence="1">The sequence shown here is derived from an EMBL/GenBank/DDBJ whole genome shotgun (WGS) entry which is preliminary data.</text>
</comment>
<accession>A0A6N7EQF9</accession>
<gene>
    <name evidence="1" type="ORF">GB881_17160</name>
</gene>
<dbReference type="Proteomes" id="UP000437709">
    <property type="component" value="Unassembled WGS sequence"/>
</dbReference>
<sequence length="173" mass="18547">MRWESLFDDLQSQFDAAVRAEEEDLVAELAEAEAGGTRIGDRLRAQLGHDVSLRLRTGLDVRGTILDAAPQWVLVGSGERRTLVPLEAVHLAWPLGPVAPEAGQVEQRLRITHVLRGLAREGSRVRVTCDAGAYSGRLTRVGTDHLDLRDDGAGQAPDVITVALASVVAVATA</sequence>
<organism evidence="1 2">
    <name type="scientific">Georgenia subflava</name>
    <dbReference type="NCBI Taxonomy" id="1622177"/>
    <lineage>
        <taxon>Bacteria</taxon>
        <taxon>Bacillati</taxon>
        <taxon>Actinomycetota</taxon>
        <taxon>Actinomycetes</taxon>
        <taxon>Micrococcales</taxon>
        <taxon>Bogoriellaceae</taxon>
        <taxon>Georgenia</taxon>
    </lineage>
</organism>
<proteinExistence type="predicted"/>
<protein>
    <recommendedName>
        <fullName evidence="3">Fis family transcriptional regulator</fullName>
    </recommendedName>
</protein>
<reference evidence="1 2" key="1">
    <citation type="submission" date="2019-10" db="EMBL/GenBank/DDBJ databases">
        <title>Georgenia wutianyii sp. nov. and Georgenia yuyongxinii sp. nov. isolated from plateau pika (Ochotona curzoniae) in the Qinghai-Tibet plateau of China.</title>
        <authorList>
            <person name="Tian Z."/>
        </authorList>
    </citation>
    <scope>NUCLEOTIDE SEQUENCE [LARGE SCALE GENOMIC DNA]</scope>
    <source>
        <strain evidence="1 2">JCM 19765</strain>
    </source>
</reference>
<dbReference type="OrthoDB" id="3827359at2"/>
<dbReference type="RefSeq" id="WP_152196368.1">
    <property type="nucleotide sequence ID" value="NZ_VUKD01000005.1"/>
</dbReference>
<dbReference type="EMBL" id="WHPC01000106">
    <property type="protein sequence ID" value="MPV38745.1"/>
    <property type="molecule type" value="Genomic_DNA"/>
</dbReference>
<keyword evidence="2" id="KW-1185">Reference proteome</keyword>
<name>A0A6N7EQF9_9MICO</name>
<evidence type="ECO:0000313" key="1">
    <source>
        <dbReference type="EMBL" id="MPV38745.1"/>
    </source>
</evidence>
<evidence type="ECO:0000313" key="2">
    <source>
        <dbReference type="Proteomes" id="UP000437709"/>
    </source>
</evidence>
<evidence type="ECO:0008006" key="3">
    <source>
        <dbReference type="Google" id="ProtNLM"/>
    </source>
</evidence>